<proteinExistence type="predicted"/>
<evidence type="ECO:0000256" key="1">
    <source>
        <dbReference type="SAM" id="Phobius"/>
    </source>
</evidence>
<name>A0AAD3CPU8_9STRA</name>
<keyword evidence="1" id="KW-0472">Membrane</keyword>
<feature type="signal peptide" evidence="2">
    <location>
        <begin position="1"/>
        <end position="16"/>
    </location>
</feature>
<accession>A0AAD3CPU8</accession>
<reference evidence="3 4" key="1">
    <citation type="journal article" date="2021" name="Sci. Rep.">
        <title>The genome of the diatom Chaetoceros tenuissimus carries an ancient integrated fragment of an extant virus.</title>
        <authorList>
            <person name="Hongo Y."/>
            <person name="Kimura K."/>
            <person name="Takaki Y."/>
            <person name="Yoshida Y."/>
            <person name="Baba S."/>
            <person name="Kobayashi G."/>
            <person name="Nagasaki K."/>
            <person name="Hano T."/>
            <person name="Tomaru Y."/>
        </authorList>
    </citation>
    <scope>NUCLEOTIDE SEQUENCE [LARGE SCALE GENOMIC DNA]</scope>
    <source>
        <strain evidence="3 4">NIES-3715</strain>
    </source>
</reference>
<comment type="caution">
    <text evidence="3">The sequence shown here is derived from an EMBL/GenBank/DDBJ whole genome shotgun (WGS) entry which is preliminary data.</text>
</comment>
<keyword evidence="1" id="KW-0812">Transmembrane</keyword>
<keyword evidence="1" id="KW-1133">Transmembrane helix</keyword>
<keyword evidence="4" id="KW-1185">Reference proteome</keyword>
<feature type="chain" id="PRO_5042283391" description="ShKT domain-containing protein" evidence="2">
    <location>
        <begin position="17"/>
        <end position="203"/>
    </location>
</feature>
<dbReference type="AlphaFoldDB" id="A0AAD3CPU8"/>
<protein>
    <recommendedName>
        <fullName evidence="5">ShKT domain-containing protein</fullName>
    </recommendedName>
</protein>
<evidence type="ECO:0000313" key="3">
    <source>
        <dbReference type="EMBL" id="GFH49629.1"/>
    </source>
</evidence>
<keyword evidence="2" id="KW-0732">Signal</keyword>
<dbReference type="Proteomes" id="UP001054902">
    <property type="component" value="Unassembled WGS sequence"/>
</dbReference>
<evidence type="ECO:0000313" key="4">
    <source>
        <dbReference type="Proteomes" id="UP001054902"/>
    </source>
</evidence>
<evidence type="ECO:0000256" key="2">
    <source>
        <dbReference type="SAM" id="SignalP"/>
    </source>
</evidence>
<dbReference type="EMBL" id="BLLK01000038">
    <property type="protein sequence ID" value="GFH49629.1"/>
    <property type="molecule type" value="Genomic_DNA"/>
</dbReference>
<feature type="transmembrane region" description="Helical" evidence="1">
    <location>
        <begin position="157"/>
        <end position="178"/>
    </location>
</feature>
<gene>
    <name evidence="3" type="ORF">CTEN210_06105</name>
</gene>
<evidence type="ECO:0008006" key="5">
    <source>
        <dbReference type="Google" id="ProtNLM"/>
    </source>
</evidence>
<sequence>MKIATFLLLFVSYARASASFLRRTESVCSNSKSFTVRYEGKSRNCAWIRDTFEDVRQEICQDLEVRSECPFSCGICCADTPEFSHEIHNGKTKMCDWYGFQEKEKQDLYCNYEYLDSGLRFRDICPVSCDNCPSRVKLLNKNIAGAAAAGSDGETPFPYALVLGTTCPVVALLIGMVYRRRRAAMEDDMTFGQFLLTPSEWFA</sequence>
<organism evidence="3 4">
    <name type="scientific">Chaetoceros tenuissimus</name>
    <dbReference type="NCBI Taxonomy" id="426638"/>
    <lineage>
        <taxon>Eukaryota</taxon>
        <taxon>Sar</taxon>
        <taxon>Stramenopiles</taxon>
        <taxon>Ochrophyta</taxon>
        <taxon>Bacillariophyta</taxon>
        <taxon>Coscinodiscophyceae</taxon>
        <taxon>Chaetocerotophycidae</taxon>
        <taxon>Chaetocerotales</taxon>
        <taxon>Chaetocerotaceae</taxon>
        <taxon>Chaetoceros</taxon>
    </lineage>
</organism>